<dbReference type="EC" id="1.17.7.3" evidence="7"/>
<feature type="binding site" evidence="7">
    <location>
        <position position="319"/>
    </location>
    <ligand>
        <name>[4Fe-4S] cluster</name>
        <dbReference type="ChEBI" id="CHEBI:49883"/>
    </ligand>
</feature>
<name>A0A1I3IVK5_9SPIR</name>
<evidence type="ECO:0000256" key="1">
    <source>
        <dbReference type="ARBA" id="ARBA00022485"/>
    </source>
</evidence>
<dbReference type="RefSeq" id="WP_074930562.1">
    <property type="nucleotide sequence ID" value="NZ_FORI01000002.1"/>
</dbReference>
<accession>A0A1I3IVK5</accession>
<dbReference type="Gene3D" id="3.20.20.20">
    <property type="entry name" value="Dihydropteroate synthase-like"/>
    <property type="match status" value="1"/>
</dbReference>
<dbReference type="InterPro" id="IPR058578">
    <property type="entry name" value="IspG_TIM"/>
</dbReference>
<feature type="binding site" evidence="7">
    <location>
        <position position="280"/>
    </location>
    <ligand>
        <name>[4Fe-4S] cluster</name>
        <dbReference type="ChEBI" id="CHEBI:49883"/>
    </ligand>
</feature>
<dbReference type="GO" id="GO:0141197">
    <property type="term" value="F:4-hydroxy-3-methylbut-2-enyl-diphosphate synthase activity (flavodoxin)"/>
    <property type="evidence" value="ECO:0007669"/>
    <property type="project" value="UniProtKB-EC"/>
</dbReference>
<dbReference type="AlphaFoldDB" id="A0A1I3IVK5"/>
<dbReference type="Pfam" id="PF26540">
    <property type="entry name" value="GcpE_C"/>
    <property type="match status" value="1"/>
</dbReference>
<evidence type="ECO:0000259" key="9">
    <source>
        <dbReference type="Pfam" id="PF26540"/>
    </source>
</evidence>
<dbReference type="GO" id="GO:0005506">
    <property type="term" value="F:iron ion binding"/>
    <property type="evidence" value="ECO:0007669"/>
    <property type="project" value="InterPro"/>
</dbReference>
<evidence type="ECO:0000259" key="8">
    <source>
        <dbReference type="Pfam" id="PF04551"/>
    </source>
</evidence>
<evidence type="ECO:0000256" key="4">
    <source>
        <dbReference type="ARBA" id="ARBA00023004"/>
    </source>
</evidence>
<dbReference type="PANTHER" id="PTHR30454">
    <property type="entry name" value="4-HYDROXY-3-METHYLBUT-2-EN-1-YL DIPHOSPHATE SYNTHASE"/>
    <property type="match status" value="1"/>
</dbReference>
<keyword evidence="4 7" id="KW-0408">Iron</keyword>
<comment type="pathway">
    <text evidence="7">Isoprenoid biosynthesis; isopentenyl diphosphate biosynthesis via DXP pathway; isopentenyl diphosphate from 1-deoxy-D-xylulose 5-phosphate: step 5/6.</text>
</comment>
<comment type="function">
    <text evidence="7">Converts 2C-methyl-D-erythritol 2,4-cyclodiphosphate (ME-2,4cPP) into 1-hydroxy-2-methyl-2-(E)-butenyl 4-diphosphate.</text>
</comment>
<comment type="catalytic activity">
    <reaction evidence="7">
        <text>(2E)-4-hydroxy-3-methylbut-2-enyl diphosphate + oxidized [flavodoxin] + H2O + 2 H(+) = 2-C-methyl-D-erythritol 2,4-cyclic diphosphate + reduced [flavodoxin]</text>
        <dbReference type="Rhea" id="RHEA:43604"/>
        <dbReference type="Rhea" id="RHEA-COMP:10622"/>
        <dbReference type="Rhea" id="RHEA-COMP:10623"/>
        <dbReference type="ChEBI" id="CHEBI:15377"/>
        <dbReference type="ChEBI" id="CHEBI:15378"/>
        <dbReference type="ChEBI" id="CHEBI:57618"/>
        <dbReference type="ChEBI" id="CHEBI:58210"/>
        <dbReference type="ChEBI" id="CHEBI:58483"/>
        <dbReference type="ChEBI" id="CHEBI:128753"/>
        <dbReference type="EC" id="1.17.7.3"/>
    </reaction>
</comment>
<proteinExistence type="inferred from homology"/>
<dbReference type="InterPro" id="IPR045854">
    <property type="entry name" value="NO2/SO3_Rdtase_4Fe4S_sf"/>
</dbReference>
<dbReference type="InterPro" id="IPR036849">
    <property type="entry name" value="Enolase-like_C_sf"/>
</dbReference>
<dbReference type="SUPFAM" id="SSF51604">
    <property type="entry name" value="Enolase C-terminal domain-like"/>
    <property type="match status" value="1"/>
</dbReference>
<evidence type="ECO:0000256" key="7">
    <source>
        <dbReference type="HAMAP-Rule" id="MF_00159"/>
    </source>
</evidence>
<reference evidence="11" key="1">
    <citation type="submission" date="2016-10" db="EMBL/GenBank/DDBJ databases">
        <authorList>
            <person name="Varghese N."/>
            <person name="Submissions S."/>
        </authorList>
    </citation>
    <scope>NUCLEOTIDE SEQUENCE [LARGE SCALE GENOMIC DNA]</scope>
    <source>
        <strain evidence="11">XBD1002</strain>
    </source>
</reference>
<evidence type="ECO:0000313" key="10">
    <source>
        <dbReference type="EMBL" id="SFI51969.1"/>
    </source>
</evidence>
<gene>
    <name evidence="7" type="primary">ispG</name>
    <name evidence="10" type="ORF">SAMN04487775_102163</name>
</gene>
<keyword evidence="11" id="KW-1185">Reference proteome</keyword>
<evidence type="ECO:0000256" key="6">
    <source>
        <dbReference type="ARBA" id="ARBA00023229"/>
    </source>
</evidence>
<dbReference type="GO" id="GO:0046429">
    <property type="term" value="F:4-hydroxy-3-methylbut-2-en-1-yl diphosphate synthase activity (ferredoxin)"/>
    <property type="evidence" value="ECO:0007669"/>
    <property type="project" value="UniProtKB-UniRule"/>
</dbReference>
<comment type="similarity">
    <text evidence="7">Belongs to the IspG family.</text>
</comment>
<dbReference type="Proteomes" id="UP000182737">
    <property type="component" value="Unassembled WGS sequence"/>
</dbReference>
<organism evidence="10 11">
    <name type="scientific">Treponema bryantii</name>
    <dbReference type="NCBI Taxonomy" id="163"/>
    <lineage>
        <taxon>Bacteria</taxon>
        <taxon>Pseudomonadati</taxon>
        <taxon>Spirochaetota</taxon>
        <taxon>Spirochaetia</taxon>
        <taxon>Spirochaetales</taxon>
        <taxon>Treponemataceae</taxon>
        <taxon>Treponema</taxon>
    </lineage>
</organism>
<dbReference type="EMBL" id="FORI01000002">
    <property type="protein sequence ID" value="SFI51969.1"/>
    <property type="molecule type" value="Genomic_DNA"/>
</dbReference>
<keyword evidence="5 7" id="KW-0411">Iron-sulfur</keyword>
<dbReference type="InterPro" id="IPR011005">
    <property type="entry name" value="Dihydropteroate_synth-like_sf"/>
</dbReference>
<dbReference type="PIRSF" id="PIRSF004640">
    <property type="entry name" value="IspG"/>
    <property type="match status" value="1"/>
</dbReference>
<evidence type="ECO:0000313" key="11">
    <source>
        <dbReference type="Proteomes" id="UP000182737"/>
    </source>
</evidence>
<comment type="cofactor">
    <cofactor evidence="7">
        <name>[4Fe-4S] cluster</name>
        <dbReference type="ChEBI" id="CHEBI:49883"/>
    </cofactor>
    <text evidence="7">Binds 1 [4Fe-4S] cluster.</text>
</comment>
<feature type="domain" description="IspG C-terminal" evidence="9">
    <location>
        <begin position="274"/>
        <end position="360"/>
    </location>
</feature>
<keyword evidence="1 7" id="KW-0004">4Fe-4S</keyword>
<feature type="domain" description="IspG TIM-barrel" evidence="8">
    <location>
        <begin position="16"/>
        <end position="258"/>
    </location>
</feature>
<dbReference type="GO" id="GO:0016114">
    <property type="term" value="P:terpenoid biosynthetic process"/>
    <property type="evidence" value="ECO:0007669"/>
    <property type="project" value="InterPro"/>
</dbReference>
<keyword evidence="3 7" id="KW-0560">Oxidoreductase</keyword>
<feature type="binding site" evidence="7">
    <location>
        <position position="277"/>
    </location>
    <ligand>
        <name>[4Fe-4S] cluster</name>
        <dbReference type="ChEBI" id="CHEBI:49883"/>
    </ligand>
</feature>
<dbReference type="UniPathway" id="UPA00056">
    <property type="reaction ID" value="UER00096"/>
</dbReference>
<dbReference type="InterPro" id="IPR016425">
    <property type="entry name" value="IspG_bac"/>
</dbReference>
<dbReference type="GO" id="GO:0051539">
    <property type="term" value="F:4 iron, 4 sulfur cluster binding"/>
    <property type="evidence" value="ECO:0007669"/>
    <property type="project" value="UniProtKB-UniRule"/>
</dbReference>
<keyword evidence="2 7" id="KW-0479">Metal-binding</keyword>
<dbReference type="GO" id="GO:0019288">
    <property type="term" value="P:isopentenyl diphosphate biosynthetic process, methylerythritol 4-phosphate pathway"/>
    <property type="evidence" value="ECO:0007669"/>
    <property type="project" value="UniProtKB-UniRule"/>
</dbReference>
<keyword evidence="6 7" id="KW-0414">Isoprene biosynthesis</keyword>
<dbReference type="Pfam" id="PF04551">
    <property type="entry name" value="GcpE"/>
    <property type="match status" value="1"/>
</dbReference>
<evidence type="ECO:0000256" key="2">
    <source>
        <dbReference type="ARBA" id="ARBA00022723"/>
    </source>
</evidence>
<evidence type="ECO:0000256" key="3">
    <source>
        <dbReference type="ARBA" id="ARBA00023002"/>
    </source>
</evidence>
<dbReference type="InterPro" id="IPR004588">
    <property type="entry name" value="IspG_bac-typ"/>
</dbReference>
<dbReference type="HAMAP" id="MF_00159">
    <property type="entry name" value="IspG"/>
    <property type="match status" value="1"/>
</dbReference>
<dbReference type="PANTHER" id="PTHR30454:SF0">
    <property type="entry name" value="4-HYDROXY-3-METHYLBUT-2-EN-1-YL DIPHOSPHATE SYNTHASE (FERREDOXIN), CHLOROPLASTIC"/>
    <property type="match status" value="1"/>
</dbReference>
<evidence type="ECO:0000256" key="5">
    <source>
        <dbReference type="ARBA" id="ARBA00023014"/>
    </source>
</evidence>
<dbReference type="SUPFAM" id="SSF56014">
    <property type="entry name" value="Nitrite and sulphite reductase 4Fe-4S domain-like"/>
    <property type="match status" value="1"/>
</dbReference>
<protein>
    <recommendedName>
        <fullName evidence="7">4-hydroxy-3-methylbut-2-en-1-yl diphosphate synthase (flavodoxin)</fullName>
        <ecNumber evidence="7">1.17.7.3</ecNumber>
    </recommendedName>
    <alternativeName>
        <fullName evidence="7">1-hydroxy-2-methyl-2-(E)-butenyl 4-diphosphate synthase</fullName>
    </alternativeName>
</protein>
<dbReference type="OrthoDB" id="9803214at2"/>
<dbReference type="NCBIfam" id="TIGR00612">
    <property type="entry name" value="ispG_gcpE"/>
    <property type="match status" value="1"/>
</dbReference>
<dbReference type="Gene3D" id="3.30.413.10">
    <property type="entry name" value="Sulfite Reductase Hemoprotein, domain 1"/>
    <property type="match status" value="1"/>
</dbReference>
<sequence>MTTKTVYLGGKGVTKRIAIGGGAPVSVQTMWKEGITDLATDNNKLDRILRELNDLSMIGCDIVRFAVPDIPSAQGLCLLAERTAMPLVADIHFDYKLALECLKGNVAAIRINPGNIGSVENTRTVVEACREQGVAIRIGINSGSLPKDLQEQIATGKITRAQGLCETSAREAAIFEDLKFDQYVVSMKSSDVNETIQCNKFYAEKYNNPLHLGVTEAGPLIGGIVKSSIAFSTLLNQGIGDTIRVSLSSSPENEVVAGINILKECGKRAGGVKLVSCPRCGRIGFDVHSFVDRWQNRLLAMDKDITVAVMGCVVNGPGEGRHADLGIAGTADKAIIFKKGKIVRTIDAKDADKVFEQELNSL</sequence>
<dbReference type="InterPro" id="IPR058579">
    <property type="entry name" value="IspG_C"/>
</dbReference>
<feature type="binding site" evidence="7">
    <location>
        <position position="312"/>
    </location>
    <ligand>
        <name>[4Fe-4S] cluster</name>
        <dbReference type="ChEBI" id="CHEBI:49883"/>
    </ligand>
</feature>
<dbReference type="NCBIfam" id="NF001540">
    <property type="entry name" value="PRK00366.1"/>
    <property type="match status" value="1"/>
</dbReference>